<reference evidence="2 3" key="2">
    <citation type="submission" date="2021-10" db="EMBL/GenBank/DDBJ databases">
        <authorList>
            <person name="Piombo E."/>
        </authorList>
    </citation>
    <scope>NUCLEOTIDE SEQUENCE [LARGE SCALE GENOMIC DNA]</scope>
</reference>
<keyword evidence="3" id="KW-1185">Reference proteome</keyword>
<sequence>MVQRSAIKKPYHLLSGVITLDQGEDLFDRLLGLAVIYLDSPLQFVRPEAPFKPKDQIKEPRRLYPNEAVECTDASWFENNLVGAEAKAEFSKLLKLWGGHSNSSNSTNSATLIRRVEIPENPRDLVQELLELQTYKDGILDMARSQSQGDRPVSIGIITGFISCVNMSVNKEAEKDTSGGIQSTVPSDVMASTTNVSLSISGKKLNKREIKGTYKGEVVLACRYHEVVVTPTPTPPKTLLNRARELFSNPAPTLAVNSNPIDVHGSMGESIETSYISMPGDMDAPFGSKPTGSRKDRERSVKGEEQEQEEADFIINMATRK</sequence>
<feature type="non-terminal residue" evidence="2">
    <location>
        <position position="321"/>
    </location>
</feature>
<dbReference type="EMBL" id="CABFOC020000070">
    <property type="protein sequence ID" value="CAH0057014.1"/>
    <property type="molecule type" value="Genomic_DNA"/>
</dbReference>
<evidence type="ECO:0000313" key="2">
    <source>
        <dbReference type="EMBL" id="CAH0057014.1"/>
    </source>
</evidence>
<dbReference type="Proteomes" id="UP000775872">
    <property type="component" value="Unassembled WGS sequence"/>
</dbReference>
<comment type="caution">
    <text evidence="2">The sequence shown here is derived from an EMBL/GenBank/DDBJ whole genome shotgun (WGS) entry which is preliminary data.</text>
</comment>
<evidence type="ECO:0000313" key="3">
    <source>
        <dbReference type="Proteomes" id="UP000775872"/>
    </source>
</evidence>
<proteinExistence type="predicted"/>
<reference evidence="3" key="1">
    <citation type="submission" date="2019-06" db="EMBL/GenBank/DDBJ databases">
        <authorList>
            <person name="Broberg M."/>
        </authorList>
    </citation>
    <scope>NUCLEOTIDE SEQUENCE [LARGE SCALE GENOMIC DNA]</scope>
</reference>
<dbReference type="OrthoDB" id="5104548at2759"/>
<feature type="compositionally biased region" description="Basic and acidic residues" evidence="1">
    <location>
        <begin position="293"/>
        <end position="305"/>
    </location>
</feature>
<organism evidence="2 3">
    <name type="scientific">Clonostachys solani</name>
    <dbReference type="NCBI Taxonomy" id="160281"/>
    <lineage>
        <taxon>Eukaryota</taxon>
        <taxon>Fungi</taxon>
        <taxon>Dikarya</taxon>
        <taxon>Ascomycota</taxon>
        <taxon>Pezizomycotina</taxon>
        <taxon>Sordariomycetes</taxon>
        <taxon>Hypocreomycetidae</taxon>
        <taxon>Hypocreales</taxon>
        <taxon>Bionectriaceae</taxon>
        <taxon>Clonostachys</taxon>
    </lineage>
</organism>
<protein>
    <submittedName>
        <fullName evidence="2">Uncharacterized protein</fullName>
    </submittedName>
</protein>
<evidence type="ECO:0000256" key="1">
    <source>
        <dbReference type="SAM" id="MobiDB-lite"/>
    </source>
</evidence>
<name>A0A9N9ZL20_9HYPO</name>
<feature type="region of interest" description="Disordered" evidence="1">
    <location>
        <begin position="279"/>
        <end position="321"/>
    </location>
</feature>
<gene>
    <name evidence="2" type="ORF">CSOL1703_00018252</name>
</gene>
<accession>A0A9N9ZL20</accession>
<dbReference type="AlphaFoldDB" id="A0A9N9ZL20"/>